<keyword evidence="2" id="KW-1185">Reference proteome</keyword>
<dbReference type="RefSeq" id="WP_203739553.1">
    <property type="nucleotide sequence ID" value="NZ_BAAAUC010000015.1"/>
</dbReference>
<comment type="caution">
    <text evidence="1">The sequence shown here is derived from an EMBL/GenBank/DDBJ whole genome shotgun (WGS) entry which is preliminary data.</text>
</comment>
<protein>
    <submittedName>
        <fullName evidence="1">Uncharacterized protein</fullName>
    </submittedName>
</protein>
<sequence length="138" mass="13508">MRNLIQLVGGVAVAGAVAAGSTAFTAGSGFFGGTSASAPVIVGGALSTGIVVTGATINTLVFNHNAAPSTIDSLNITLKTDANVAITNGTLKVTVTAGTGTLTEITCGYVASSTNAFVCTPGAPWTAITLIDGKYQEA</sequence>
<dbReference type="EMBL" id="BOMH01000015">
    <property type="protein sequence ID" value="GID64060.1"/>
    <property type="molecule type" value="Genomic_DNA"/>
</dbReference>
<reference evidence="1" key="1">
    <citation type="submission" date="2021-01" db="EMBL/GenBank/DDBJ databases">
        <title>Whole genome shotgun sequence of Actinoplanes cyaneus NBRC 14990.</title>
        <authorList>
            <person name="Komaki H."/>
            <person name="Tamura T."/>
        </authorList>
    </citation>
    <scope>NUCLEOTIDE SEQUENCE</scope>
    <source>
        <strain evidence="1">NBRC 14990</strain>
    </source>
</reference>
<dbReference type="AlphaFoldDB" id="A0A919ILB2"/>
<dbReference type="Proteomes" id="UP000619479">
    <property type="component" value="Unassembled WGS sequence"/>
</dbReference>
<organism evidence="1 2">
    <name type="scientific">Actinoplanes cyaneus</name>
    <dbReference type="NCBI Taxonomy" id="52696"/>
    <lineage>
        <taxon>Bacteria</taxon>
        <taxon>Bacillati</taxon>
        <taxon>Actinomycetota</taxon>
        <taxon>Actinomycetes</taxon>
        <taxon>Micromonosporales</taxon>
        <taxon>Micromonosporaceae</taxon>
        <taxon>Actinoplanes</taxon>
    </lineage>
</organism>
<accession>A0A919ILB2</accession>
<gene>
    <name evidence="1" type="ORF">Acy02nite_19410</name>
</gene>
<name>A0A919ILB2_9ACTN</name>
<evidence type="ECO:0000313" key="1">
    <source>
        <dbReference type="EMBL" id="GID64060.1"/>
    </source>
</evidence>
<evidence type="ECO:0000313" key="2">
    <source>
        <dbReference type="Proteomes" id="UP000619479"/>
    </source>
</evidence>
<proteinExistence type="predicted"/>